<feature type="repeat" description="ANK" evidence="3">
    <location>
        <begin position="146"/>
        <end position="178"/>
    </location>
</feature>
<protein>
    <submittedName>
        <fullName evidence="4">Uncharacterized protein</fullName>
    </submittedName>
</protein>
<dbReference type="SMART" id="SM00248">
    <property type="entry name" value="ANK"/>
    <property type="match status" value="7"/>
</dbReference>
<accession>A0A7S1HN62</accession>
<dbReference type="InterPro" id="IPR036770">
    <property type="entry name" value="Ankyrin_rpt-contain_sf"/>
</dbReference>
<keyword evidence="1" id="KW-0677">Repeat</keyword>
<dbReference type="InterPro" id="IPR002110">
    <property type="entry name" value="Ankyrin_rpt"/>
</dbReference>
<feature type="repeat" description="ANK" evidence="3">
    <location>
        <begin position="179"/>
        <end position="211"/>
    </location>
</feature>
<reference evidence="4" key="1">
    <citation type="submission" date="2021-01" db="EMBL/GenBank/DDBJ databases">
        <authorList>
            <person name="Corre E."/>
            <person name="Pelletier E."/>
            <person name="Niang G."/>
            <person name="Scheremetjew M."/>
            <person name="Finn R."/>
            <person name="Kale V."/>
            <person name="Holt S."/>
            <person name="Cochrane G."/>
            <person name="Meng A."/>
            <person name="Brown T."/>
            <person name="Cohen L."/>
        </authorList>
    </citation>
    <scope>NUCLEOTIDE SEQUENCE</scope>
    <source>
        <strain evidence="4">CCMP644</strain>
    </source>
</reference>
<dbReference type="InterPro" id="IPR051637">
    <property type="entry name" value="Ank_repeat_dom-contain_49"/>
</dbReference>
<dbReference type="Pfam" id="PF00023">
    <property type="entry name" value="Ank"/>
    <property type="match status" value="2"/>
</dbReference>
<dbReference type="SUPFAM" id="SSF48403">
    <property type="entry name" value="Ankyrin repeat"/>
    <property type="match status" value="1"/>
</dbReference>
<dbReference type="PANTHER" id="PTHR24180:SF45">
    <property type="entry name" value="POLY [ADP-RIBOSE] POLYMERASE TANKYRASE"/>
    <property type="match status" value="1"/>
</dbReference>
<dbReference type="AlphaFoldDB" id="A0A7S1HN62"/>
<dbReference type="PRINTS" id="PR01415">
    <property type="entry name" value="ANKYRIN"/>
</dbReference>
<dbReference type="Gene3D" id="1.25.40.20">
    <property type="entry name" value="Ankyrin repeat-containing domain"/>
    <property type="match status" value="2"/>
</dbReference>
<name>A0A7S1HN62_HEMAN</name>
<feature type="repeat" description="ANK" evidence="3">
    <location>
        <begin position="112"/>
        <end position="144"/>
    </location>
</feature>
<feature type="non-terminal residue" evidence="4">
    <location>
        <position position="439"/>
    </location>
</feature>
<sequence>MGFTALHSAATEGDTQEIRRCIEGLDVDRDGLFNRHDPVPAVVVNQPKGIHGRFNQPIAATTRGSMGESALHKAASEGRVEVCAYLLAAANESSKQADSGGTEALVKLRNHAGQTALHLACFKGSLPTVRLLLEAGSDLGVVDDIDGLTPLHCAIRNGHVYVAEALLEHGADPNATDGTGGTALHMAARYDVADAVDMLAGGGCSLDHQRDHDHFSALHLACKFNKTPNTVQALLQARADPGLVSRAGYPPAYLAGSQGVKEVVEFMNESHFDQLLKNRDQDGMTRLRGGGQLTVRASFDKALQRMARAITDAATGGLWWDPTADVRPRSAYQGFEVEVEGGVPFGKWVAEGPMTQEELEGAMEREYLRGFDLMKSKVGLYAGDEKIRELVEEELKEPSKAVRELNSQWTNTKVAVEEFRFNDALVAVEAAAKLLKEDW</sequence>
<proteinExistence type="predicted"/>
<evidence type="ECO:0000313" key="4">
    <source>
        <dbReference type="EMBL" id="CAD8985945.1"/>
    </source>
</evidence>
<dbReference type="PANTHER" id="PTHR24180">
    <property type="entry name" value="CYCLIN-DEPENDENT KINASE INHIBITOR 2C-RELATED"/>
    <property type="match status" value="1"/>
</dbReference>
<evidence type="ECO:0000256" key="2">
    <source>
        <dbReference type="ARBA" id="ARBA00023043"/>
    </source>
</evidence>
<dbReference type="PROSITE" id="PS50297">
    <property type="entry name" value="ANK_REP_REGION"/>
    <property type="match status" value="2"/>
</dbReference>
<keyword evidence="2 3" id="KW-0040">ANK repeat</keyword>
<evidence type="ECO:0000256" key="3">
    <source>
        <dbReference type="PROSITE-ProRule" id="PRU00023"/>
    </source>
</evidence>
<organism evidence="4">
    <name type="scientific">Hemiselmis andersenii</name>
    <name type="common">Cryptophyte alga</name>
    <dbReference type="NCBI Taxonomy" id="464988"/>
    <lineage>
        <taxon>Eukaryota</taxon>
        <taxon>Cryptophyceae</taxon>
        <taxon>Cryptomonadales</taxon>
        <taxon>Hemiselmidaceae</taxon>
        <taxon>Hemiselmis</taxon>
    </lineage>
</organism>
<dbReference type="PROSITE" id="PS50088">
    <property type="entry name" value="ANK_REPEAT"/>
    <property type="match status" value="3"/>
</dbReference>
<dbReference type="EMBL" id="HBFX01061268">
    <property type="protein sequence ID" value="CAD8985945.1"/>
    <property type="molecule type" value="Transcribed_RNA"/>
</dbReference>
<dbReference type="Pfam" id="PF12796">
    <property type="entry name" value="Ank_2"/>
    <property type="match status" value="1"/>
</dbReference>
<gene>
    <name evidence="4" type="ORF">HAND00432_LOCUS36958</name>
</gene>
<evidence type="ECO:0000256" key="1">
    <source>
        <dbReference type="ARBA" id="ARBA00022737"/>
    </source>
</evidence>